<dbReference type="InterPro" id="IPR025394">
    <property type="entry name" value="DUF4127"/>
</dbReference>
<dbReference type="InterPro" id="IPR001119">
    <property type="entry name" value="SLH_dom"/>
</dbReference>
<evidence type="ECO:0000256" key="2">
    <source>
        <dbReference type="SAM" id="MobiDB-lite"/>
    </source>
</evidence>
<protein>
    <submittedName>
        <fullName evidence="5">DUF4127 family protein</fullName>
    </submittedName>
</protein>
<feature type="signal peptide" evidence="3">
    <location>
        <begin position="1"/>
        <end position="28"/>
    </location>
</feature>
<reference evidence="5" key="1">
    <citation type="submission" date="2021-04" db="EMBL/GenBank/DDBJ databases">
        <title>Sinoanaerobacter chloroacetimidivorans sp. nov., an obligate anaerobic bacterium isolated from anaerobic sludge.</title>
        <authorList>
            <person name="Bao Y."/>
        </authorList>
    </citation>
    <scope>NUCLEOTIDE SEQUENCE</scope>
    <source>
        <strain evidence="5">BAD-6</strain>
    </source>
</reference>
<feature type="domain" description="SLH" evidence="4">
    <location>
        <begin position="793"/>
        <end position="849"/>
    </location>
</feature>
<gene>
    <name evidence="5" type="ORF">KCX82_17280</name>
</gene>
<name>A0A8J7W5X2_9FIRM</name>
<organism evidence="5 6">
    <name type="scientific">Sinanaerobacter chloroacetimidivorans</name>
    <dbReference type="NCBI Taxonomy" id="2818044"/>
    <lineage>
        <taxon>Bacteria</taxon>
        <taxon>Bacillati</taxon>
        <taxon>Bacillota</taxon>
        <taxon>Clostridia</taxon>
        <taxon>Peptostreptococcales</taxon>
        <taxon>Anaerovoracaceae</taxon>
        <taxon>Sinanaerobacter</taxon>
    </lineage>
</organism>
<dbReference type="Pfam" id="PF00395">
    <property type="entry name" value="SLH"/>
    <property type="match status" value="3"/>
</dbReference>
<proteinExistence type="predicted"/>
<sequence>MKRKALSLLLCITMVLTMMQSFSLTAFADSEEGTLSGETTNTNNNSNIAVSDGQSSREPVLAYVPLDNRTVNVDRVVYEAESAGFTVVMPDEDLYATRLDGQPLNSNGTSFGDSGRLLDWILEMDKTTDYFVISLDQLLSGGLVNSRTLTNTKYYEECKMIDAIVELSQNNHVYIIDTVARLATCTVGYQGATLETYNYLRQYNLTSRSLIEKNGLTVKNIVAGYTRDEKSRLVPVDSTYSKEVKNSLRTRERKLNLIDYILTMDYSRSIKYFIGVDDSNSQNTIQTNEINYIKKKMGERGLIYSGTDELGMMAVLSLMIDYYGSDVNAAAVYFGGTESTNSGSVYDMETVQENVEKHLESIGVQLVDTKNADLEIVVLTTPAQPILNSKYISRMIDYINKNISQGIPTIVINSAPSAYNGNLEYRMIRECEMSMLLSYSSWGTVGNSVGLALCNGISRYLYLHSRDKSSDKADVAFLKGLIFSYEKDISYLRGGGKTLFNNYLTEKGWSTSNFYQNDEQAKTVHADLEKILKTSEYNVTVNDIIDNLTDCRYFKGLGGECGIIGSIGLSNYSAPFFRTYEIRFDIDVDLSDATINGFRDAMTINMPYTPANGQLTYSVTLYYLDESGKLHKIPCTYDRTTGNIIFSNNLSGFFTNTLNMEAEKAYSLFSDVPKTSWYFDSVMYVYEKGLMRGTTSKTFEPKTPMTRAMLVHTLYNMAGNPGSEDEYEMPQDVGDKWYKAAVKWALTNEIASCYSNGNFGPEDPVTREQMANLLWSYAKYKGVDVSKGQYPGVYHYADVFSVAPDLRDGFDWACSTGIIKGTDNGTKLAPQGLATRAEVAAVLKRFIEK</sequence>
<dbReference type="EMBL" id="JAGSND010000015">
    <property type="protein sequence ID" value="MBR0599641.1"/>
    <property type="molecule type" value="Genomic_DNA"/>
</dbReference>
<dbReference type="Proteomes" id="UP000675664">
    <property type="component" value="Unassembled WGS sequence"/>
</dbReference>
<evidence type="ECO:0000256" key="1">
    <source>
        <dbReference type="ARBA" id="ARBA00022737"/>
    </source>
</evidence>
<dbReference type="Pfam" id="PF13552">
    <property type="entry name" value="DUF4127"/>
    <property type="match status" value="1"/>
</dbReference>
<keyword evidence="3" id="KW-0732">Signal</keyword>
<feature type="domain" description="SLH" evidence="4">
    <location>
        <begin position="665"/>
        <end position="728"/>
    </location>
</feature>
<feature type="region of interest" description="Disordered" evidence="2">
    <location>
        <begin position="33"/>
        <end position="53"/>
    </location>
</feature>
<evidence type="ECO:0000259" key="4">
    <source>
        <dbReference type="PROSITE" id="PS51272"/>
    </source>
</evidence>
<evidence type="ECO:0000313" key="6">
    <source>
        <dbReference type="Proteomes" id="UP000675664"/>
    </source>
</evidence>
<feature type="chain" id="PRO_5035212699" evidence="3">
    <location>
        <begin position="29"/>
        <end position="849"/>
    </location>
</feature>
<feature type="compositionally biased region" description="Low complexity" evidence="2">
    <location>
        <begin position="33"/>
        <end position="47"/>
    </location>
</feature>
<evidence type="ECO:0000313" key="5">
    <source>
        <dbReference type="EMBL" id="MBR0599641.1"/>
    </source>
</evidence>
<dbReference type="PROSITE" id="PS51272">
    <property type="entry name" value="SLH"/>
    <property type="match status" value="3"/>
</dbReference>
<dbReference type="RefSeq" id="WP_227019780.1">
    <property type="nucleotide sequence ID" value="NZ_JAGSND010000015.1"/>
</dbReference>
<evidence type="ECO:0000256" key="3">
    <source>
        <dbReference type="SAM" id="SignalP"/>
    </source>
</evidence>
<dbReference type="AlphaFoldDB" id="A0A8J7W5X2"/>
<keyword evidence="1" id="KW-0677">Repeat</keyword>
<comment type="caution">
    <text evidence="5">The sequence shown here is derived from an EMBL/GenBank/DDBJ whole genome shotgun (WGS) entry which is preliminary data.</text>
</comment>
<reference evidence="5" key="2">
    <citation type="submission" date="2021-04" db="EMBL/GenBank/DDBJ databases">
        <authorList>
            <person name="Liu J."/>
        </authorList>
    </citation>
    <scope>NUCLEOTIDE SEQUENCE</scope>
    <source>
        <strain evidence="5">BAD-6</strain>
    </source>
</reference>
<accession>A0A8J7W5X2</accession>
<feature type="domain" description="SLH" evidence="4">
    <location>
        <begin position="730"/>
        <end position="788"/>
    </location>
</feature>
<keyword evidence="6" id="KW-1185">Reference proteome</keyword>